<evidence type="ECO:0000313" key="2">
    <source>
        <dbReference type="EMBL" id="PZG03175.1"/>
    </source>
</evidence>
<feature type="domain" description="SnoaL-like" evidence="1">
    <location>
        <begin position="137"/>
        <end position="255"/>
    </location>
</feature>
<evidence type="ECO:0000259" key="1">
    <source>
        <dbReference type="Pfam" id="PF13474"/>
    </source>
</evidence>
<gene>
    <name evidence="2" type="ORF">C1J01_46395</name>
</gene>
<dbReference type="Gene3D" id="3.10.450.50">
    <property type="match status" value="2"/>
</dbReference>
<reference evidence="2 3" key="1">
    <citation type="submission" date="2018-01" db="EMBL/GenBank/DDBJ databases">
        <title>Draft genome sequence of Nonomuraea sp. KC333.</title>
        <authorList>
            <person name="Sahin N."/>
            <person name="Saygin H."/>
            <person name="Ay H."/>
        </authorList>
    </citation>
    <scope>NUCLEOTIDE SEQUENCE [LARGE SCALE GENOMIC DNA]</scope>
    <source>
        <strain evidence="2 3">KC333</strain>
    </source>
</reference>
<dbReference type="Pfam" id="PF13474">
    <property type="entry name" value="SnoaL_3"/>
    <property type="match status" value="2"/>
</dbReference>
<dbReference type="EMBL" id="POUD01000447">
    <property type="protein sequence ID" value="PZG03175.1"/>
    <property type="molecule type" value="Genomic_DNA"/>
</dbReference>
<dbReference type="RefSeq" id="WP_111185385.1">
    <property type="nucleotide sequence ID" value="NZ_POUD01000447.1"/>
</dbReference>
<accession>A0A2W2DDA7</accession>
<evidence type="ECO:0000313" key="3">
    <source>
        <dbReference type="Proteomes" id="UP000249304"/>
    </source>
</evidence>
<name>A0A2W2DDA7_9ACTN</name>
<feature type="domain" description="SnoaL-like" evidence="1">
    <location>
        <begin position="8"/>
        <end position="127"/>
    </location>
</feature>
<dbReference type="OrthoDB" id="9812295at2"/>
<organism evidence="2 3">
    <name type="scientific">Nonomuraea aridisoli</name>
    <dbReference type="NCBI Taxonomy" id="2070368"/>
    <lineage>
        <taxon>Bacteria</taxon>
        <taxon>Bacillati</taxon>
        <taxon>Actinomycetota</taxon>
        <taxon>Actinomycetes</taxon>
        <taxon>Streptosporangiales</taxon>
        <taxon>Streptosporangiaceae</taxon>
        <taxon>Nonomuraea</taxon>
    </lineage>
</organism>
<keyword evidence="3" id="KW-1185">Reference proteome</keyword>
<protein>
    <submittedName>
        <fullName evidence="2">DUF4440 domain-containing protein</fullName>
    </submittedName>
</protein>
<dbReference type="AlphaFoldDB" id="A0A2W2DDA7"/>
<proteinExistence type="predicted"/>
<dbReference type="Proteomes" id="UP000249304">
    <property type="component" value="Unassembled WGS sequence"/>
</dbReference>
<dbReference type="InterPro" id="IPR037401">
    <property type="entry name" value="SnoaL-like"/>
</dbReference>
<sequence length="268" mass="29526">MSTDEERIRALIERWAEAVHAGDLDGVLADHAADIVMFDVPPPQEGVRGIEAYRKTWPPFLEWQLGEGSFEILSLEVTAGVDVAFAYALLRCGTGADDPDVRLRLTFGLRKEGGRWVIAHEHHSFPLADSAAAEQEVRRVHQRWYEGTAAGDLDGMMAAVADDVVSYQQETPLQYVGKDAVRQVCARGLDAAGDDGVTLAVPDLKILARDDLAVAWGLDRVRVGESAESWSRATRVFQRRGGAWVMVHQHLSVPYDPTTGQARTDLRP</sequence>
<dbReference type="InterPro" id="IPR032710">
    <property type="entry name" value="NTF2-like_dom_sf"/>
</dbReference>
<dbReference type="SUPFAM" id="SSF54427">
    <property type="entry name" value="NTF2-like"/>
    <property type="match status" value="2"/>
</dbReference>
<comment type="caution">
    <text evidence="2">The sequence shown here is derived from an EMBL/GenBank/DDBJ whole genome shotgun (WGS) entry which is preliminary data.</text>
</comment>